<evidence type="ECO:0000256" key="2">
    <source>
        <dbReference type="ARBA" id="ARBA00004664"/>
    </source>
</evidence>
<dbReference type="PANTHER" id="PTHR42894:SF1">
    <property type="entry name" value="N-(5'-PHOSPHORIBOSYL)ANTHRANILATE ISOMERASE"/>
    <property type="match status" value="1"/>
</dbReference>
<comment type="pathway">
    <text evidence="2 9">Amino-acid biosynthesis; L-tryptophan biosynthesis; L-tryptophan from chorismate: step 3/5.</text>
</comment>
<evidence type="ECO:0000256" key="7">
    <source>
        <dbReference type="ARBA" id="ARBA00023141"/>
    </source>
</evidence>
<evidence type="ECO:0000256" key="3">
    <source>
        <dbReference type="ARBA" id="ARBA00012572"/>
    </source>
</evidence>
<feature type="domain" description="N-(5'phosphoribosyl) anthranilate isomerase (PRAI)" evidence="10">
    <location>
        <begin position="3"/>
        <end position="198"/>
    </location>
</feature>
<dbReference type="InterPro" id="IPR013785">
    <property type="entry name" value="Aldolase_TIM"/>
</dbReference>
<evidence type="ECO:0000256" key="8">
    <source>
        <dbReference type="ARBA" id="ARBA00023235"/>
    </source>
</evidence>
<dbReference type="Proteomes" id="UP001138997">
    <property type="component" value="Unassembled WGS sequence"/>
</dbReference>
<dbReference type="Gene3D" id="3.20.20.70">
    <property type="entry name" value="Aldolase class I"/>
    <property type="match status" value="1"/>
</dbReference>
<dbReference type="InterPro" id="IPR044643">
    <property type="entry name" value="TrpF_fam"/>
</dbReference>
<dbReference type="GO" id="GO:0000162">
    <property type="term" value="P:L-tryptophan biosynthetic process"/>
    <property type="evidence" value="ECO:0007669"/>
    <property type="project" value="UniProtKB-UniRule"/>
</dbReference>
<organism evidence="11 12">
    <name type="scientific">Kineosporia babensis</name>
    <dbReference type="NCBI Taxonomy" id="499548"/>
    <lineage>
        <taxon>Bacteria</taxon>
        <taxon>Bacillati</taxon>
        <taxon>Actinomycetota</taxon>
        <taxon>Actinomycetes</taxon>
        <taxon>Kineosporiales</taxon>
        <taxon>Kineosporiaceae</taxon>
        <taxon>Kineosporia</taxon>
    </lineage>
</organism>
<keyword evidence="8 9" id="KW-0413">Isomerase</keyword>
<dbReference type="HAMAP" id="MF_00135">
    <property type="entry name" value="PRAI"/>
    <property type="match status" value="1"/>
</dbReference>
<dbReference type="InterPro" id="IPR001240">
    <property type="entry name" value="PRAI_dom"/>
</dbReference>
<sequence length="202" mass="21035">MFVKICGIRDLETARVALDAGADAIGFVHHPASPRHIDAAGIRAIIDGLGDSGVETVLVVRKLPVEQVLKVAHESGVGTVQFHGGEGDEDLQRAISEGFSVIRALSLAEYAAGPHASSISARLLLDAPEPGHGQLIGAEAFAQFGNRPTEPWILAGGLTVENVRAQVGGLRPDGVDVSSGVESARGTKDHAKIRAFIANARS</sequence>
<evidence type="ECO:0000313" key="11">
    <source>
        <dbReference type="EMBL" id="MCD5316493.1"/>
    </source>
</evidence>
<comment type="catalytic activity">
    <reaction evidence="1 9">
        <text>N-(5-phospho-beta-D-ribosyl)anthranilate = 1-(2-carboxyphenylamino)-1-deoxy-D-ribulose 5-phosphate</text>
        <dbReference type="Rhea" id="RHEA:21540"/>
        <dbReference type="ChEBI" id="CHEBI:18277"/>
        <dbReference type="ChEBI" id="CHEBI:58613"/>
        <dbReference type="EC" id="5.3.1.24"/>
    </reaction>
</comment>
<accession>A0A9X1NLR7</accession>
<evidence type="ECO:0000256" key="4">
    <source>
        <dbReference type="ARBA" id="ARBA00022272"/>
    </source>
</evidence>
<dbReference type="InterPro" id="IPR011060">
    <property type="entry name" value="RibuloseP-bd_barrel"/>
</dbReference>
<evidence type="ECO:0000313" key="12">
    <source>
        <dbReference type="Proteomes" id="UP001138997"/>
    </source>
</evidence>
<protein>
    <recommendedName>
        <fullName evidence="4 9">N-(5'-phosphoribosyl)anthranilate isomerase</fullName>
        <shortName evidence="9">PRAI</shortName>
        <ecNumber evidence="3 9">5.3.1.24</ecNumber>
    </recommendedName>
</protein>
<keyword evidence="5 9" id="KW-0028">Amino-acid biosynthesis</keyword>
<name>A0A9X1NLR7_9ACTN</name>
<comment type="caution">
    <text evidence="11">The sequence shown here is derived from an EMBL/GenBank/DDBJ whole genome shotgun (WGS) entry which is preliminary data.</text>
</comment>
<dbReference type="RefSeq" id="WP_231449344.1">
    <property type="nucleotide sequence ID" value="NZ_JAJOMB010000030.1"/>
</dbReference>
<dbReference type="EMBL" id="JAJOMB010000030">
    <property type="protein sequence ID" value="MCD5316493.1"/>
    <property type="molecule type" value="Genomic_DNA"/>
</dbReference>
<dbReference type="GO" id="GO:0004640">
    <property type="term" value="F:phosphoribosylanthranilate isomerase activity"/>
    <property type="evidence" value="ECO:0007669"/>
    <property type="project" value="UniProtKB-UniRule"/>
</dbReference>
<keyword evidence="6 9" id="KW-0822">Tryptophan biosynthesis</keyword>
<comment type="similarity">
    <text evidence="9">Belongs to the TrpF family.</text>
</comment>
<reference evidence="11" key="1">
    <citation type="submission" date="2021-11" db="EMBL/GenBank/DDBJ databases">
        <title>Streptomyces corallinus and Kineosporia corallina sp. nov., two new coral-derived marine actinobacteria.</title>
        <authorList>
            <person name="Buangrab K."/>
            <person name="Sutthacheep M."/>
            <person name="Yeemin T."/>
            <person name="Harunari E."/>
            <person name="Igarashi Y."/>
            <person name="Sripreechasak P."/>
            <person name="Kanchanasin P."/>
            <person name="Tanasupawat S."/>
            <person name="Phongsopitanun W."/>
        </authorList>
    </citation>
    <scope>NUCLEOTIDE SEQUENCE</scope>
    <source>
        <strain evidence="11">JCM 31032</strain>
    </source>
</reference>
<evidence type="ECO:0000256" key="5">
    <source>
        <dbReference type="ARBA" id="ARBA00022605"/>
    </source>
</evidence>
<dbReference type="CDD" id="cd00405">
    <property type="entry name" value="PRAI"/>
    <property type="match status" value="1"/>
</dbReference>
<dbReference type="PANTHER" id="PTHR42894">
    <property type="entry name" value="N-(5'-PHOSPHORIBOSYL)ANTHRANILATE ISOMERASE"/>
    <property type="match status" value="1"/>
</dbReference>
<keyword evidence="7 9" id="KW-0057">Aromatic amino acid biosynthesis</keyword>
<dbReference type="AlphaFoldDB" id="A0A9X1NLR7"/>
<proteinExistence type="inferred from homology"/>
<evidence type="ECO:0000256" key="6">
    <source>
        <dbReference type="ARBA" id="ARBA00022822"/>
    </source>
</evidence>
<dbReference type="SUPFAM" id="SSF51366">
    <property type="entry name" value="Ribulose-phoshate binding barrel"/>
    <property type="match status" value="1"/>
</dbReference>
<keyword evidence="12" id="KW-1185">Reference proteome</keyword>
<dbReference type="Pfam" id="PF00697">
    <property type="entry name" value="PRAI"/>
    <property type="match status" value="1"/>
</dbReference>
<evidence type="ECO:0000256" key="9">
    <source>
        <dbReference type="HAMAP-Rule" id="MF_00135"/>
    </source>
</evidence>
<evidence type="ECO:0000256" key="1">
    <source>
        <dbReference type="ARBA" id="ARBA00001164"/>
    </source>
</evidence>
<evidence type="ECO:0000259" key="10">
    <source>
        <dbReference type="Pfam" id="PF00697"/>
    </source>
</evidence>
<dbReference type="EC" id="5.3.1.24" evidence="3 9"/>
<gene>
    <name evidence="9" type="primary">trpF</name>
    <name evidence="11" type="ORF">LR394_36915</name>
</gene>